<dbReference type="AlphaFoldDB" id="A0A8H6U447"/>
<sequence length="80" mass="9142">MIDDAISSENVKTLPQEAARSAPFVPWDFVVPAIVLKPTAGDREGGWIQLRLWSLPEYRLHFHRASAECTIRSEEDLFFL</sequence>
<comment type="caution">
    <text evidence="1">The sequence shown here is derived from an EMBL/GenBank/DDBJ whole genome shotgun (WGS) entry which is preliminary data.</text>
</comment>
<accession>A0A8H6U447</accession>
<dbReference type="EMBL" id="WIGM01000109">
    <property type="protein sequence ID" value="KAF6839805.1"/>
    <property type="molecule type" value="Genomic_DNA"/>
</dbReference>
<name>A0A8H6U447_9PEZI</name>
<evidence type="ECO:0000313" key="2">
    <source>
        <dbReference type="Proteomes" id="UP000639643"/>
    </source>
</evidence>
<organism evidence="1 2">
    <name type="scientific">Colletotrichum musicola</name>
    <dbReference type="NCBI Taxonomy" id="2175873"/>
    <lineage>
        <taxon>Eukaryota</taxon>
        <taxon>Fungi</taxon>
        <taxon>Dikarya</taxon>
        <taxon>Ascomycota</taxon>
        <taxon>Pezizomycotina</taxon>
        <taxon>Sordariomycetes</taxon>
        <taxon>Hypocreomycetidae</taxon>
        <taxon>Glomerellales</taxon>
        <taxon>Glomerellaceae</taxon>
        <taxon>Colletotrichum</taxon>
        <taxon>Colletotrichum orchidearum species complex</taxon>
    </lineage>
</organism>
<dbReference type="Proteomes" id="UP000639643">
    <property type="component" value="Unassembled WGS sequence"/>
</dbReference>
<protein>
    <submittedName>
        <fullName evidence="1">Uncharacterized protein</fullName>
    </submittedName>
</protein>
<reference evidence="1" key="1">
    <citation type="journal article" date="2020" name="Phytopathology">
        <title>Genome Sequence Resources of Colletotrichum truncatum, C. plurivorum, C. musicola, and C. sojae: Four Species Pathogenic to Soybean (Glycine max).</title>
        <authorList>
            <person name="Rogerio F."/>
            <person name="Boufleur T.R."/>
            <person name="Ciampi-Guillardi M."/>
            <person name="Sukno S.A."/>
            <person name="Thon M.R."/>
            <person name="Massola Junior N.S."/>
            <person name="Baroncelli R."/>
        </authorList>
    </citation>
    <scope>NUCLEOTIDE SEQUENCE</scope>
    <source>
        <strain evidence="1">LFN0074</strain>
    </source>
</reference>
<proteinExistence type="predicted"/>
<gene>
    <name evidence="1" type="ORF">CMUS01_04145</name>
</gene>
<evidence type="ECO:0000313" key="1">
    <source>
        <dbReference type="EMBL" id="KAF6839805.1"/>
    </source>
</evidence>
<keyword evidence="2" id="KW-1185">Reference proteome</keyword>